<reference evidence="2 3" key="1">
    <citation type="submission" date="2015-10" db="EMBL/GenBank/DDBJ databases">
        <title>The cercosporin biosynthetic gene cluster was horizontally transferred to several fungal lineages and shown to be expanded in Cercospora beticola based on microsynteny with recipient genomes.</title>
        <authorList>
            <person name="De Jonge R."/>
            <person name="Ebert M.K."/>
            <person name="Suttle J.C."/>
            <person name="Jurick Ii W.M."/>
            <person name="Secor G.A."/>
            <person name="Thomma B.P."/>
            <person name="Van De Peer Y."/>
            <person name="Bolton M.D."/>
        </authorList>
    </citation>
    <scope>NUCLEOTIDE SEQUENCE [LARGE SCALE GENOMIC DNA]</scope>
    <source>
        <strain evidence="2 3">09-40</strain>
    </source>
</reference>
<dbReference type="AlphaFoldDB" id="A0A2G5HIP7"/>
<dbReference type="EMBL" id="LKMD01000106">
    <property type="protein sequence ID" value="PIA92385.1"/>
    <property type="molecule type" value="Genomic_DNA"/>
</dbReference>
<feature type="compositionally biased region" description="Low complexity" evidence="1">
    <location>
        <begin position="35"/>
        <end position="69"/>
    </location>
</feature>
<accession>A0A2G5HIP7</accession>
<dbReference type="Proteomes" id="UP000230605">
    <property type="component" value="Chromosome 7"/>
</dbReference>
<evidence type="ECO:0000313" key="3">
    <source>
        <dbReference type="Proteomes" id="UP000230605"/>
    </source>
</evidence>
<protein>
    <submittedName>
        <fullName evidence="2">Uncharacterized protein</fullName>
    </submittedName>
</protein>
<name>A0A2G5HIP7_CERBT</name>
<evidence type="ECO:0000256" key="1">
    <source>
        <dbReference type="SAM" id="MobiDB-lite"/>
    </source>
</evidence>
<feature type="region of interest" description="Disordered" evidence="1">
    <location>
        <begin position="35"/>
        <end position="76"/>
    </location>
</feature>
<proteinExistence type="predicted"/>
<organism evidence="2 3">
    <name type="scientific">Cercospora beticola</name>
    <name type="common">Sugarbeet leaf spot fungus</name>
    <dbReference type="NCBI Taxonomy" id="122368"/>
    <lineage>
        <taxon>Eukaryota</taxon>
        <taxon>Fungi</taxon>
        <taxon>Dikarya</taxon>
        <taxon>Ascomycota</taxon>
        <taxon>Pezizomycotina</taxon>
        <taxon>Dothideomycetes</taxon>
        <taxon>Dothideomycetidae</taxon>
        <taxon>Mycosphaerellales</taxon>
        <taxon>Mycosphaerellaceae</taxon>
        <taxon>Cercospora</taxon>
    </lineage>
</organism>
<comment type="caution">
    <text evidence="2">The sequence shown here is derived from an EMBL/GenBank/DDBJ whole genome shotgun (WGS) entry which is preliminary data.</text>
</comment>
<sequence length="157" mass="17500">MANQQRQARLAELEQRVTAIEKCNSDMLAILRSSFASSSQSHSQEPLEPQAAQPAAPSSSSAIASSSRQAVDEGVEYRNLKRQVERLEKLVASHERAQRAQSAERAESSIQSEFEMVDAGNEAENGKGEEPVRLPPPWPFRVMYTRKPNLADSRRNH</sequence>
<evidence type="ECO:0000313" key="2">
    <source>
        <dbReference type="EMBL" id="PIA92385.1"/>
    </source>
</evidence>
<feature type="region of interest" description="Disordered" evidence="1">
    <location>
        <begin position="121"/>
        <end position="157"/>
    </location>
</feature>
<gene>
    <name evidence="2" type="ORF">CB0940_09305</name>
</gene>
<dbReference type="OrthoDB" id="10445107at2759"/>